<dbReference type="STRING" id="471852.Tcur_2522"/>
<sequence>MKIFVVDGQFQRHAAHDDQAQDKERCKTLYSGGAEFDAVGVPSHFLVFGEGMDPTEDSDHELAVLAVRRPAPGGHCCGENSAQSGISGPRAHSNDRLLALLAV</sequence>
<dbReference type="HOGENOM" id="CLU_2262496_0_0_11"/>
<dbReference type="KEGG" id="tcu:Tcur_2522"/>
<dbReference type="RefSeq" id="WP_012852867.1">
    <property type="nucleotide sequence ID" value="NC_013510.1"/>
</dbReference>
<proteinExistence type="predicted"/>
<protein>
    <submittedName>
        <fullName evidence="1">Uncharacterized protein</fullName>
    </submittedName>
</protein>
<reference evidence="1 2" key="1">
    <citation type="journal article" date="2011" name="Stand. Genomic Sci.">
        <title>Complete genome sequence of Thermomonospora curvata type strain (B9).</title>
        <authorList>
            <person name="Chertkov O."/>
            <person name="Sikorski J."/>
            <person name="Nolan M."/>
            <person name="Lapidus A."/>
            <person name="Lucas S."/>
            <person name="Del Rio T.G."/>
            <person name="Tice H."/>
            <person name="Cheng J.F."/>
            <person name="Goodwin L."/>
            <person name="Pitluck S."/>
            <person name="Liolios K."/>
            <person name="Ivanova N."/>
            <person name="Mavromatis K."/>
            <person name="Mikhailova N."/>
            <person name="Ovchinnikova G."/>
            <person name="Pati A."/>
            <person name="Chen A."/>
            <person name="Palaniappan K."/>
            <person name="Djao O.D."/>
            <person name="Land M."/>
            <person name="Hauser L."/>
            <person name="Chang Y.J."/>
            <person name="Jeffries C.D."/>
            <person name="Brettin T."/>
            <person name="Han C."/>
            <person name="Detter J.C."/>
            <person name="Rohde M."/>
            <person name="Goker M."/>
            <person name="Woyke T."/>
            <person name="Bristow J."/>
            <person name="Eisen J.A."/>
            <person name="Markowitz V."/>
            <person name="Hugenholtz P."/>
            <person name="Klenk H.P."/>
            <person name="Kyrpides N.C."/>
        </authorList>
    </citation>
    <scope>NUCLEOTIDE SEQUENCE [LARGE SCALE GENOMIC DNA]</scope>
    <source>
        <strain evidence="2">ATCC 19995 / DSM 43183 / JCM 3096 / KCTC 9072 / NBRC 15933 / NCIMB 10081 / Henssen B9</strain>
    </source>
</reference>
<organism evidence="1 2">
    <name type="scientific">Thermomonospora curvata (strain ATCC 19995 / DSM 43183 / JCM 3096 / KCTC 9072 / NBRC 15933 / NCIMB 10081 / Henssen B9)</name>
    <dbReference type="NCBI Taxonomy" id="471852"/>
    <lineage>
        <taxon>Bacteria</taxon>
        <taxon>Bacillati</taxon>
        <taxon>Actinomycetota</taxon>
        <taxon>Actinomycetes</taxon>
        <taxon>Streptosporangiales</taxon>
        <taxon>Thermomonosporaceae</taxon>
        <taxon>Thermomonospora</taxon>
    </lineage>
</organism>
<keyword evidence="2" id="KW-1185">Reference proteome</keyword>
<accession>D1A4R4</accession>
<evidence type="ECO:0000313" key="1">
    <source>
        <dbReference type="EMBL" id="ACY98083.1"/>
    </source>
</evidence>
<evidence type="ECO:0000313" key="2">
    <source>
        <dbReference type="Proteomes" id="UP000001918"/>
    </source>
</evidence>
<gene>
    <name evidence="1" type="ordered locus">Tcur_2522</name>
</gene>
<dbReference type="Proteomes" id="UP000001918">
    <property type="component" value="Chromosome"/>
</dbReference>
<dbReference type="EMBL" id="CP001738">
    <property type="protein sequence ID" value="ACY98083.1"/>
    <property type="molecule type" value="Genomic_DNA"/>
</dbReference>
<dbReference type="AlphaFoldDB" id="D1A4R4"/>
<name>D1A4R4_THECD</name>